<evidence type="ECO:0000313" key="5">
    <source>
        <dbReference type="Proteomes" id="UP000037269"/>
    </source>
</evidence>
<dbReference type="EMBL" id="FNED01000007">
    <property type="protein sequence ID" value="SDI73020.1"/>
    <property type="molecule type" value="Genomic_DNA"/>
</dbReference>
<evidence type="ECO:0000313" key="4">
    <source>
        <dbReference type="EMBL" id="SDI73020.1"/>
    </source>
</evidence>
<dbReference type="NCBIfam" id="TIGR01439">
    <property type="entry name" value="lp_hng_hel_AbrB"/>
    <property type="match status" value="1"/>
</dbReference>
<dbReference type="STRING" id="47500.AF333_12275"/>
<keyword evidence="1" id="KW-0238">DNA-binding</keyword>
<dbReference type="PANTHER" id="PTHR34860:SF6">
    <property type="entry name" value="REPRESSOR-LIKE PROTEIN SSO7C3"/>
    <property type="match status" value="1"/>
</dbReference>
<dbReference type="RefSeq" id="WP_043068868.1">
    <property type="nucleotide sequence ID" value="NZ_BJOA01000228.1"/>
</dbReference>
<accession>A0A0D1VV57</accession>
<organism evidence="3 5">
    <name type="scientific">Aneurinibacillus migulanus</name>
    <name type="common">Bacillus migulanus</name>
    <dbReference type="NCBI Taxonomy" id="47500"/>
    <lineage>
        <taxon>Bacteria</taxon>
        <taxon>Bacillati</taxon>
        <taxon>Bacillota</taxon>
        <taxon>Bacilli</taxon>
        <taxon>Bacillales</taxon>
        <taxon>Paenibacillaceae</taxon>
        <taxon>Aneurinibacillus group</taxon>
        <taxon>Aneurinibacillus</taxon>
    </lineage>
</organism>
<sequence>MHEMGIVRKLDKLGRIVFPIEVRDNLGIKPGDGLEIFVNGEQIILKKYAPGCIFCDSISGIVEYKGKRICTSCLEDIENNK</sequence>
<proteinExistence type="predicted"/>
<dbReference type="GO" id="GO:0003677">
    <property type="term" value="F:DNA binding"/>
    <property type="evidence" value="ECO:0007669"/>
    <property type="project" value="UniProtKB-UniRule"/>
</dbReference>
<dbReference type="SMART" id="SM00966">
    <property type="entry name" value="SpoVT_AbrB"/>
    <property type="match status" value="1"/>
</dbReference>
<dbReference type="PATRIC" id="fig|47500.8.peg.4533"/>
<name>A0A0D1VV57_ANEMI</name>
<reference evidence="4 6" key="2">
    <citation type="submission" date="2016-10" db="EMBL/GenBank/DDBJ databases">
        <authorList>
            <person name="de Groot N.N."/>
        </authorList>
    </citation>
    <scope>NUCLEOTIDE SEQUENCE [LARGE SCALE GENOMIC DNA]</scope>
    <source>
        <strain evidence="4 6">DSM 2895</strain>
    </source>
</reference>
<evidence type="ECO:0000259" key="2">
    <source>
        <dbReference type="PROSITE" id="PS51740"/>
    </source>
</evidence>
<reference evidence="3 5" key="1">
    <citation type="submission" date="2015-07" db="EMBL/GenBank/DDBJ databases">
        <title>Fjat-14205 dsm 2895.</title>
        <authorList>
            <person name="Liu B."/>
            <person name="Wang J."/>
            <person name="Zhu Y."/>
            <person name="Liu G."/>
            <person name="Chen Q."/>
            <person name="Chen Z."/>
            <person name="Lan J."/>
            <person name="Che J."/>
            <person name="Ge C."/>
            <person name="Shi H."/>
            <person name="Pan Z."/>
            <person name="Liu X."/>
        </authorList>
    </citation>
    <scope>NUCLEOTIDE SEQUENCE [LARGE SCALE GENOMIC DNA]</scope>
    <source>
        <strain evidence="3 5">DSM 2895</strain>
    </source>
</reference>
<evidence type="ECO:0000313" key="3">
    <source>
        <dbReference type="EMBL" id="KON96143.1"/>
    </source>
</evidence>
<dbReference type="EMBL" id="LGUG01000004">
    <property type="protein sequence ID" value="KON96143.1"/>
    <property type="molecule type" value="Genomic_DNA"/>
</dbReference>
<evidence type="ECO:0000256" key="1">
    <source>
        <dbReference type="PROSITE-ProRule" id="PRU01076"/>
    </source>
</evidence>
<dbReference type="PANTHER" id="PTHR34860">
    <property type="entry name" value="REPRESSOR-LIKE PROTEIN SSO7C3"/>
    <property type="match status" value="1"/>
</dbReference>
<keyword evidence="5" id="KW-1185">Reference proteome</keyword>
<dbReference type="OrthoDB" id="7916886at2"/>
<protein>
    <submittedName>
        <fullName evidence="3">AbrB family transcriptional regulator</fullName>
    </submittedName>
    <submittedName>
        <fullName evidence="4">Transcriptional pleiotropic regulator of transition state genes</fullName>
    </submittedName>
</protein>
<dbReference type="GeneID" id="42305951"/>
<dbReference type="InterPro" id="IPR052975">
    <property type="entry name" value="Repressor-like_regulatory"/>
</dbReference>
<dbReference type="Gene3D" id="2.10.260.10">
    <property type="match status" value="1"/>
</dbReference>
<gene>
    <name evidence="3" type="ORF">AF333_12275</name>
    <name evidence="4" type="ORF">SAMN04487909_10726</name>
</gene>
<evidence type="ECO:0000313" key="6">
    <source>
        <dbReference type="Proteomes" id="UP000182836"/>
    </source>
</evidence>
<dbReference type="InterPro" id="IPR037914">
    <property type="entry name" value="SpoVT-AbrB_sf"/>
</dbReference>
<dbReference type="Pfam" id="PF04014">
    <property type="entry name" value="MazE_antitoxin"/>
    <property type="match status" value="1"/>
</dbReference>
<dbReference type="Proteomes" id="UP000037269">
    <property type="component" value="Unassembled WGS sequence"/>
</dbReference>
<dbReference type="AlphaFoldDB" id="A0A0D1VV57"/>
<dbReference type="InterPro" id="IPR007159">
    <property type="entry name" value="SpoVT-AbrB_dom"/>
</dbReference>
<dbReference type="Proteomes" id="UP000182836">
    <property type="component" value="Unassembled WGS sequence"/>
</dbReference>
<feature type="domain" description="SpoVT-AbrB" evidence="2">
    <location>
        <begin position="5"/>
        <end position="50"/>
    </location>
</feature>
<dbReference type="PROSITE" id="PS51740">
    <property type="entry name" value="SPOVT_ABRB"/>
    <property type="match status" value="1"/>
</dbReference>
<dbReference type="SUPFAM" id="SSF89447">
    <property type="entry name" value="AbrB/MazE/MraZ-like"/>
    <property type="match status" value="1"/>
</dbReference>